<proteinExistence type="predicted"/>
<evidence type="ECO:0008006" key="4">
    <source>
        <dbReference type="Google" id="ProtNLM"/>
    </source>
</evidence>
<evidence type="ECO:0000256" key="1">
    <source>
        <dbReference type="SAM" id="SignalP"/>
    </source>
</evidence>
<sequence length="223" mass="26098">MKNITLLIVMLLLTCCSSVILVDDWKNPEIDNYEPYKALVVGLTSNNKARQNFENKFKEELQLRGTEAVSSLTLFDSAFKTKKMTEDDLNSLENKLIEDGFDTVILSKVIGVENKLAYNKNYKEDDEVYKKFKDEYFMYQDIFYNPDYYQEYKVYHIETTMYCICPTKDKELIWKGYIDIVDPKSTDETINDYVNLVIMALEKHQLIASKTTLQKDTETTPIN</sequence>
<dbReference type="Proteomes" id="UP000295390">
    <property type="component" value="Unassembled WGS sequence"/>
</dbReference>
<dbReference type="OrthoDB" id="6077795at2"/>
<keyword evidence="1" id="KW-0732">Signal</keyword>
<protein>
    <recommendedName>
        <fullName evidence="4">Cardiolipin synthetase</fullName>
    </recommendedName>
</protein>
<dbReference type="EMBL" id="SNYH01000007">
    <property type="protein sequence ID" value="TDQ21959.1"/>
    <property type="molecule type" value="Genomic_DNA"/>
</dbReference>
<reference evidence="2 3" key="1">
    <citation type="submission" date="2019-03" db="EMBL/GenBank/DDBJ databases">
        <title>Genomic Encyclopedia of Type Strains, Phase III (KMG-III): the genomes of soil and plant-associated and newly described type strains.</title>
        <authorList>
            <person name="Whitman W."/>
        </authorList>
    </citation>
    <scope>NUCLEOTIDE SEQUENCE [LARGE SCALE GENOMIC DNA]</scope>
    <source>
        <strain evidence="2 3">CECT 8283</strain>
    </source>
</reference>
<evidence type="ECO:0000313" key="2">
    <source>
        <dbReference type="EMBL" id="TDQ21959.1"/>
    </source>
</evidence>
<keyword evidence="3" id="KW-1185">Reference proteome</keyword>
<feature type="chain" id="PRO_5020641860" description="Cardiolipin synthetase" evidence="1">
    <location>
        <begin position="22"/>
        <end position="223"/>
    </location>
</feature>
<dbReference type="RefSeq" id="WP_133538033.1">
    <property type="nucleotide sequence ID" value="NZ_SNYH01000007.1"/>
</dbReference>
<evidence type="ECO:0000313" key="3">
    <source>
        <dbReference type="Proteomes" id="UP000295390"/>
    </source>
</evidence>
<name>A0A4R6TAN9_9FLAO</name>
<feature type="signal peptide" evidence="1">
    <location>
        <begin position="1"/>
        <end position="21"/>
    </location>
</feature>
<organism evidence="2 3">
    <name type="scientific">Tenacibaculum caenipelagi</name>
    <dbReference type="NCBI Taxonomy" id="1325435"/>
    <lineage>
        <taxon>Bacteria</taxon>
        <taxon>Pseudomonadati</taxon>
        <taxon>Bacteroidota</taxon>
        <taxon>Flavobacteriia</taxon>
        <taxon>Flavobacteriales</taxon>
        <taxon>Flavobacteriaceae</taxon>
        <taxon>Tenacibaculum</taxon>
    </lineage>
</organism>
<dbReference type="AlphaFoldDB" id="A0A4R6TAN9"/>
<comment type="caution">
    <text evidence="2">The sequence shown here is derived from an EMBL/GenBank/DDBJ whole genome shotgun (WGS) entry which is preliminary data.</text>
</comment>
<accession>A0A4R6TAN9</accession>
<gene>
    <name evidence="2" type="ORF">DFQ07_3056</name>
</gene>